<evidence type="ECO:0000256" key="6">
    <source>
        <dbReference type="ARBA" id="ARBA00023242"/>
    </source>
</evidence>
<feature type="compositionally biased region" description="Low complexity" evidence="8">
    <location>
        <begin position="944"/>
        <end position="955"/>
    </location>
</feature>
<feature type="region of interest" description="Disordered" evidence="8">
    <location>
        <begin position="4237"/>
        <end position="4301"/>
    </location>
</feature>
<evidence type="ECO:0000259" key="10">
    <source>
        <dbReference type="PROSITE" id="PS50917"/>
    </source>
</evidence>
<feature type="compositionally biased region" description="Basic and acidic residues" evidence="8">
    <location>
        <begin position="2084"/>
        <end position="2095"/>
    </location>
</feature>
<evidence type="ECO:0000256" key="8">
    <source>
        <dbReference type="SAM" id="MobiDB-lite"/>
    </source>
</evidence>
<feature type="compositionally biased region" description="Basic residues" evidence="8">
    <location>
        <begin position="3600"/>
        <end position="3613"/>
    </location>
</feature>
<feature type="compositionally biased region" description="Low complexity" evidence="8">
    <location>
        <begin position="1846"/>
        <end position="1905"/>
    </location>
</feature>
<feature type="domain" description="SPOC" evidence="10">
    <location>
        <begin position="4610"/>
        <end position="4771"/>
    </location>
</feature>
<feature type="compositionally biased region" description="Low complexity" evidence="8">
    <location>
        <begin position="1809"/>
        <end position="1830"/>
    </location>
</feature>
<feature type="compositionally biased region" description="Low complexity" evidence="8">
    <location>
        <begin position="308"/>
        <end position="337"/>
    </location>
</feature>
<dbReference type="EMBL" id="ASGP02000001">
    <property type="protein sequence ID" value="KAH9529370.1"/>
    <property type="molecule type" value="Genomic_DNA"/>
</dbReference>
<feature type="region of interest" description="Disordered" evidence="8">
    <location>
        <begin position="1668"/>
        <end position="1693"/>
    </location>
</feature>
<dbReference type="SMART" id="SM00360">
    <property type="entry name" value="RRM"/>
    <property type="match status" value="3"/>
</dbReference>
<feature type="compositionally biased region" description="Polar residues" evidence="8">
    <location>
        <begin position="3899"/>
        <end position="3931"/>
    </location>
</feature>
<feature type="compositionally biased region" description="Low complexity" evidence="8">
    <location>
        <begin position="256"/>
        <end position="269"/>
    </location>
</feature>
<dbReference type="Pfam" id="PF00076">
    <property type="entry name" value="RRM_1"/>
    <property type="match status" value="1"/>
</dbReference>
<feature type="compositionally biased region" description="Polar residues" evidence="8">
    <location>
        <begin position="1595"/>
        <end position="1604"/>
    </location>
</feature>
<feature type="compositionally biased region" description="Low complexity" evidence="8">
    <location>
        <begin position="1511"/>
        <end position="1538"/>
    </location>
</feature>
<feature type="region of interest" description="Disordered" evidence="8">
    <location>
        <begin position="2604"/>
        <end position="2637"/>
    </location>
</feature>
<keyword evidence="3" id="KW-0805">Transcription regulation</keyword>
<evidence type="ECO:0000256" key="5">
    <source>
        <dbReference type="ARBA" id="ARBA00023163"/>
    </source>
</evidence>
<dbReference type="PANTHER" id="PTHR23147">
    <property type="entry name" value="SERINE/ARGININE RICH SPLICING FACTOR"/>
    <property type="match status" value="1"/>
</dbReference>
<feature type="region of interest" description="Disordered" evidence="8">
    <location>
        <begin position="3574"/>
        <end position="3622"/>
    </location>
</feature>
<feature type="compositionally biased region" description="Low complexity" evidence="8">
    <location>
        <begin position="879"/>
        <end position="894"/>
    </location>
</feature>
<feature type="region of interest" description="Disordered" evidence="8">
    <location>
        <begin position="376"/>
        <end position="483"/>
    </location>
</feature>
<dbReference type="Gene3D" id="3.30.70.330">
    <property type="match status" value="3"/>
</dbReference>
<dbReference type="InterPro" id="IPR016194">
    <property type="entry name" value="SPOC-like_C_dom_sf"/>
</dbReference>
<feature type="region of interest" description="Disordered" evidence="8">
    <location>
        <begin position="2046"/>
        <end position="2591"/>
    </location>
</feature>
<feature type="compositionally biased region" description="Basic residues" evidence="8">
    <location>
        <begin position="2561"/>
        <end position="2579"/>
    </location>
</feature>
<feature type="region of interest" description="Disordered" evidence="8">
    <location>
        <begin position="2697"/>
        <end position="2780"/>
    </location>
</feature>
<evidence type="ECO:0000256" key="3">
    <source>
        <dbReference type="ARBA" id="ARBA00023015"/>
    </source>
</evidence>
<evidence type="ECO:0008006" key="13">
    <source>
        <dbReference type="Google" id="ProtNLM"/>
    </source>
</evidence>
<feature type="compositionally biased region" description="Low complexity" evidence="8">
    <location>
        <begin position="1020"/>
        <end position="1033"/>
    </location>
</feature>
<keyword evidence="6" id="KW-0539">Nucleus</keyword>
<feature type="compositionally biased region" description="Basic and acidic residues" evidence="8">
    <location>
        <begin position="471"/>
        <end position="483"/>
    </location>
</feature>
<feature type="compositionally biased region" description="Basic and acidic residues" evidence="8">
    <location>
        <begin position="2511"/>
        <end position="2546"/>
    </location>
</feature>
<keyword evidence="4" id="KW-0175">Coiled coil</keyword>
<feature type="region of interest" description="Disordered" evidence="8">
    <location>
        <begin position="4571"/>
        <end position="4591"/>
    </location>
</feature>
<dbReference type="InterPro" id="IPR050907">
    <property type="entry name" value="SRSF"/>
</dbReference>
<gene>
    <name evidence="11" type="ORF">DERF_003257</name>
</gene>
<feature type="compositionally biased region" description="Low complexity" evidence="8">
    <location>
        <begin position="1300"/>
        <end position="1309"/>
    </location>
</feature>
<feature type="compositionally biased region" description="Low complexity" evidence="8">
    <location>
        <begin position="154"/>
        <end position="185"/>
    </location>
</feature>
<feature type="compositionally biased region" description="Basic and acidic residues" evidence="8">
    <location>
        <begin position="2378"/>
        <end position="2393"/>
    </location>
</feature>
<dbReference type="InterPro" id="IPR010912">
    <property type="entry name" value="SPOC_met"/>
</dbReference>
<dbReference type="GO" id="GO:0003723">
    <property type="term" value="F:RNA binding"/>
    <property type="evidence" value="ECO:0007669"/>
    <property type="project" value="UniProtKB-UniRule"/>
</dbReference>
<feature type="compositionally biased region" description="Low complexity" evidence="8">
    <location>
        <begin position="2706"/>
        <end position="2719"/>
    </location>
</feature>
<reference evidence="11" key="1">
    <citation type="submission" date="2013-05" db="EMBL/GenBank/DDBJ databases">
        <authorList>
            <person name="Yim A.K.Y."/>
            <person name="Chan T.F."/>
            <person name="Ji K.M."/>
            <person name="Liu X.Y."/>
            <person name="Zhou J.W."/>
            <person name="Li R.Q."/>
            <person name="Yang K.Y."/>
            <person name="Li J."/>
            <person name="Li M."/>
            <person name="Law P.T.W."/>
            <person name="Wu Y.L."/>
            <person name="Cai Z.L."/>
            <person name="Qin H."/>
            <person name="Bao Y."/>
            <person name="Leung R.K.K."/>
            <person name="Ng P.K.S."/>
            <person name="Zou J."/>
            <person name="Zhong X.J."/>
            <person name="Ran P.X."/>
            <person name="Zhong N.S."/>
            <person name="Liu Z.G."/>
            <person name="Tsui S.K.W."/>
        </authorList>
    </citation>
    <scope>NUCLEOTIDE SEQUENCE</scope>
    <source>
        <strain evidence="11">Derf</strain>
        <tissue evidence="11">Whole organism</tissue>
    </source>
</reference>
<evidence type="ECO:0000313" key="12">
    <source>
        <dbReference type="Proteomes" id="UP000790347"/>
    </source>
</evidence>
<feature type="compositionally biased region" description="Low complexity" evidence="8">
    <location>
        <begin position="376"/>
        <end position="394"/>
    </location>
</feature>
<proteinExistence type="predicted"/>
<feature type="compositionally biased region" description="Basic and acidic residues" evidence="8">
    <location>
        <begin position="2187"/>
        <end position="2232"/>
    </location>
</feature>
<feature type="compositionally biased region" description="Basic and acidic residues" evidence="8">
    <location>
        <begin position="972"/>
        <end position="983"/>
    </location>
</feature>
<evidence type="ECO:0000256" key="7">
    <source>
        <dbReference type="PROSITE-ProRule" id="PRU00176"/>
    </source>
</evidence>
<reference evidence="11" key="2">
    <citation type="journal article" date="2022" name="Res Sq">
        <title>Comparative Genomics Reveals Insights into the Divergent Evolution of Astigmatic Mites and Household Pest Adaptations.</title>
        <authorList>
            <person name="Xiong Q."/>
            <person name="Wan A.T.-Y."/>
            <person name="Liu X.-Y."/>
            <person name="Fung C.S.-H."/>
            <person name="Xiao X."/>
            <person name="Malainual N."/>
            <person name="Hou J."/>
            <person name="Wang L."/>
            <person name="Wang M."/>
            <person name="Yang K."/>
            <person name="Cui Y."/>
            <person name="Leung E."/>
            <person name="Nong W."/>
            <person name="Shin S.-K."/>
            <person name="Au S."/>
            <person name="Jeong K.Y."/>
            <person name="Chew F.T."/>
            <person name="Hui J."/>
            <person name="Leung T.F."/>
            <person name="Tungtrongchitr A."/>
            <person name="Zhong N."/>
            <person name="Liu Z."/>
            <person name="Tsui S."/>
        </authorList>
    </citation>
    <scope>NUCLEOTIDE SEQUENCE</scope>
    <source>
        <strain evidence="11">Derf</strain>
        <tissue evidence="11">Whole organism</tissue>
    </source>
</reference>
<evidence type="ECO:0000259" key="9">
    <source>
        <dbReference type="PROSITE" id="PS50102"/>
    </source>
</evidence>
<sequence>MFSIIAINLIDVETSSSGPKRSQAEIISYVRNNKLQTFVIINANHSINPRPNDESESLSKLSGKLEKTKTTTTGARNKYKSPIPQRWSSKSLLIGVCMIVIVYDLADWNRYMCIEYSESLKKIDTPSLIAKYSSMFKDCILYGKVQSVRIFPKSNSTSGSLTTESSNNNSNNNNNNNNSNGTTTTTNGPNCTINGSMVCNSVSATVAFIDIKSAAKAHSSENKIEERTLKTDYYEPHRHIHQHHNNDHLSSKSLHSGTITTINTNSSTNNASTVINAASSSTSSSSGSAAVSSTSSLSLSTAVAASSSSTVAPASSSTSSCSSSSNNNNNNNTTGPSILSSTATNVSHQTAAATSSGTVSSTTSATSSATSAVAAASSSSTSSSSISATTPLSSNASLYGRHTPSRYNSNSTLSHETNNINNNNNTSVQASSTHHHSCVGGGSGGVASGGSSSSSSSVGGHQNFPGVSSPQDDRLSIASSNDREDLRQTTTAICVRKLSHRLTDSNIKDSLFYEFKRHGKIVNTFIRGQGFDRFAVVVFSKPEEAERAVKESNDKQFLGSRVEITLCDYPEIIDDCKSNDPDQDYENFCHPRATRTLFVGNLDKEVTEDDLSSRFSQFGQILDIEIKKQNQPYAFIRYSDIPSVVKAIRKYDNEFMGSTRLKLGYGKSFHSSCICIGNYKEIFCDLKAIEKYLNKYGQVKKMVHDHEQKTALCFFETRDEANKAVDDLKAKMINGRRVEVELASRDFQTYFMEHKIAKPNETNSHGRSRSGSWMSANSVDYDERSYDRNRNTSLHHHHQSSSSRSSSSSLCQVRSNNNSVSSSYSSMRQRSQSPSSPTDNLTPFSNSFNSRHSSITQSSLHGGSTNRISSKYEYHHDSSNSCRSSSRPSYNRYESPADDVDDVDDESHLSSSSKRDSRYSSSRSHYMSENFLSDASPKIRRDSSPYGSSYSNSSKLDSDVFHRSNRGSTQNDEIKSSSHDDGHSSSLRRAVHSSSKIYNKNCRDVSPSSHVSQYRKTGLSSSSSSSTSSNSRSPIREAKSSSHYQERTSSVSPSTSPRANPYSSSSSYHESDRQTHSSLNDANIDHQSQSWRRKSTEDNNGCHRDHQNSISTTDLLQRARSDSVSDVSDSNFSLLNNSSHRDLSRDYFRDRFRESHHRTNSITSTTLAYQNRNDSIKRKTIYSSLGDSVDENSSDLPGHLERRKRLLACVEQPPAAATNSSSTVTAPTNNSVSSIHSSGLSTSNAVTNSSVTKANVEQRITSSKSLDSSSDSKLHPQKSRESTNLLDNSSTGLTVKRRPSNSSLSNNTNQLPNCNDAANNTSFKDLKPIFEHYLAEGKLSETQASAVLTLLQDQSKSQVNRNLLNSTSSSSSCNVGIGLSTSSLTTANSTKPKTKDGCPIQASLRIIDVTSPMVNHSIGDRRLSGHNARYNKISHLVTRTNCDTDLNNKNSKSSETLSSQQRTITNLEFGPSSPWNLPLPEFAIPQQLKSSTVGNDQFKSHQISTSIVITSSTTTTTSTSSTTTSSTSSSLSTINSNSASGTNLTHIPNLTNTAPTTTAITSTSSTSPKNASIMSPLGNLSPVPKNRFSRDNRLSTETNSFDFNTKSKSSNDLDDVSDSDLGTLMIEDKIKALDEKYNAWSGTASTTPTMKSEKTPTIDYSKYNIKKKSQSTSSSNSNSALLSSNSNSNEHESTDMIKNILSTKSSVFDQDSKRLEYLNEKYEQKDVSTLDLDSIGSHKILSSSRSKFPNNPTSIIPSSLVLPTEKIIQSMSLVPLPTTSTSSSSTPTLIVSSSSSSSLFHSSHHNHHSSSSSSTSSTNAIPTSSSSISRKISESSRTNQIKKDYLLGTSTSLSSPTTPGSAPVRSSSSMFPQFSRSSSIPTNSMTPNTPTNMSSTSANSSRPSMFLLNSTNRKDSSATSNNSSNHSVNRPTNDAKYKLDSISKSMLSSSSRSLDVGGLSNINNKTTLSSLTNNNNNSCKPDHQGQAKRDHSLTKSSSVPDQSLHNNMKTKYEISSKNDFCYTNSSINNNIITNINKKEMERKISELSSGSHNNNNNNESSGGSGASHHHSLKDHIKSQKSNHSTKEPSKDEQSGKKQQQQMEKDKTSRELKSEMSSPPISKEKNSSKKSSNAGEMILSSNNKDKEKIKKKTKDKEYSSNHHQQKDNNKEQANQKQTDQQTNKQKSRLSERRESNKEKMKNFQESSNNKEKKKDKHKESKEKNKENKNKLFELDDEPIYFSMYDKVKARSSANQSLKVAKTSNDHLDNVRQKLNQLKDKRHNRNKDDDHHNKNSKSSEDSDEDSDSSFDQNNFKQKKLMKKRRAIVKSDSSSDEDDDDEESFSHVSISMHHGKKSSKKLLVNDDEDSDSEVMESYHNNVKENKSKKSIKREQVNKFFTDDSSDTSATEMTKSSSFKQNKMNKSTRTNNNKMSDVDESSEDDSSTLCKFTKKRKKLKKDKDKEKFGLSNNNNNNNNSKDKHEMVDNQNKLKDHHSKYNKKNKIQEKQSSLSSHKETSSIQEGKIKSTNEKEKRTFVIKSDDDSDFVHQKMMKCFSNNSSSSQKKKKKKSKSSSKEKRHCSPMKDGFAKDSNRISTMNKLKHEIFSDDNESSDASAMTINTNNNKKQRTRNQWKLTDSESETTMHQIFKSCKEYKDETRDARMMMNSVNKSSCKMDKQQVNKQSIKQEMMAAMMMENSKMKDDRFSKNNKISNKSSFSMMSENQKISKYEDSNCDSMKENVNKKKKKSSKNKDKEKVRKDSASNDSSDKTSNHSSYDQRHPCKSSIHFNELNLFRHMSSPPSSNQDVNLCHSGSNLLDPSKSSILIASPPPKTPEISSPRSSPSHYVENIIISHVDDESSYIDSKIDEDLINESQTILRHCNENSSSDSCLSDSLVHDSVSPVASHTNEFNIMLSVQTSSLGQLVKPVEIICNDSYPTKSPSPFEQKHHSYEDEVAIQSLKLQKELETENSKCVDSKIDIMHHSLSFPPFDTTTSHDKTNIEKLSFRSSSPVSAKCDDNQITTIFSNAEAVENINKISINEDQNKCATEFNSEIECQRKIEDDLAVAALLQDMNDPCALEEPNIAQSGEIETNNTHHELPIPSFLNIISPNNNESVVLQQFVDNRPVVMEVSDSTGTITTTGDHQTVVTDVVVVDDQELEAAVQEIEFVAQDTIKKEVVVVKPDGAPIVIPPVTLSVETCDDAIMFNDDDDNVEHELVVDENVLDKSLQEDLPDMSPTDIQEHDMNAEPVSNVNEFISFSTDQVKTAYLKSSSSSIIDDLNTNENTITIEIEQCLTNVPSQDLFSETIFAKSSSTVDEENIAKSSQQSEENQKTIQLSMPILTSMDSDNKETTKLDISMSPRGQHQNIEQQPIDKPSDEVQFNKDSIFMDTSNVESEVNPEDAIDKIDASLDQNMDVERKPFIGKEENLSSGNEDTPMINESCLNKNNKRTFDELEIDTSNENICSKPKRGRKAKNRKNSDSSLHSPRSEQGQNESTPLSTTLTINTNLPVTNAALLSPASQSPVATSYSSDISPGSQTKRSKQQHTTGYNIFSSVRRSVRTAAVAASAVNSTTLEELEDTDYSMDEQPSNKEEHEDDAKNGVKKQSKRGRKKKNFGNTTADALNIKTDDNKKPLLTVSNTNTNRPKSSISPYDVFEFTDDEDQGPLTLDHIKPPHFMLSMAEDKRHQNENADNTCPTLTVKQENTSEFPLSQQSGTLVSSGAISKEYVSEVNQSGKLVIRLQDSAIGGPECKSNKDEIKSEECSNAVTSSLVSGENNNNNAQTIKGVRKSARLMSQGTKINTEDEEVTLKTNKLSNETTTEKGACKRVTRSYRKSDDAQHSTNATGSQDSSDDQDESKATLRTHRITRSRGGSSSTQEQTTDLVIKKDPDVGSADDESTVQEPLTTSCQELSQDESNTVSTPISLGNSETSISHPVTSTIAESTPEYHPLVINAPIIENKKSESTSVIQSTGNVEKIITPDITVTTTATTTTIIVPLSTPSTSANISPVITNSSTVVVSNSPSSVITSTPSPNYNLQDIPNISDRIHHSPYTPVKLKTGKGLVFDNFKAPIIVSGNDNNQQQQQQSKVTESVTSTPNVQPVMIKPKYQHPVGQAAEIRPKSPINVPTSSSISVVINDPIKNECHILSPSAITPPSMADSMKNLNIQSSQSSHTSVPIINKTFTQNKSVLQATGSNNAQVQDLNLSYPGNLLPSTSPHHLTSTISSDVFNIQSQQQKDYLSSLQKHQQQIIPNNNNNRSTNQKSDSISEFMTSSLNNNDLPPSTQATNHPMPNPAFAASMSQIRPPPVSSANLYEYEMAMHNPLIWSSFPQGIRGIPLTAHRFIYPGPAFLSQGINPEQVEQQAQQTKSKPQQKEGLIRPPFIEHPGQEQQPFSFDMASLGSTAQRNFSMNPNLRHFSQLIPPHDSPTYLQYGLNGQGRNFSMPSLNYGGVPNNTEISKQLQSQSPSLEQKRPSSKPSITVQDTAIYPSNQRPLPSPAHSPAYRKEMPPELNAEILRNQISNQFGSSKETVRSASPPLNMSYQRVASPNLPQPLSRPSSGCSVEQATLMNKRTSNVEPSQITPPPVTNSATPSHIVPQNSPNCPSNSSNTPQHVILQRHPMLWQGLLTLKNEQAAVQMHYVCGNRNVAVQALPFHESNSASLRITQRMRFEPSQLQSLENKIQSKDECCILLALPCGRDQVDVLTQSNNLRKYFITYLQSKLAAGIVNDSAGFITHIFPPCDFSEQHLVQTAPDMLHHLSGISHLMVVITTTTNSTNHA</sequence>
<feature type="compositionally biased region" description="Low complexity" evidence="8">
    <location>
        <begin position="1213"/>
        <end position="1234"/>
    </location>
</feature>
<feature type="region of interest" description="Disordered" evidence="8">
    <location>
        <begin position="243"/>
        <end position="269"/>
    </location>
</feature>
<name>A0A922IDW7_DERFA</name>
<feature type="compositionally biased region" description="Polar residues" evidence="8">
    <location>
        <begin position="4085"/>
        <end position="4095"/>
    </location>
</feature>
<dbReference type="Proteomes" id="UP000790347">
    <property type="component" value="Unassembled WGS sequence"/>
</dbReference>
<feature type="compositionally biased region" description="Low complexity" evidence="8">
    <location>
        <begin position="1124"/>
        <end position="1138"/>
    </location>
</feature>
<evidence type="ECO:0000256" key="4">
    <source>
        <dbReference type="ARBA" id="ARBA00023054"/>
    </source>
</evidence>
<feature type="compositionally biased region" description="Polar residues" evidence="8">
    <location>
        <begin position="4473"/>
        <end position="4491"/>
    </location>
</feature>
<feature type="region of interest" description="Disordered" evidence="8">
    <location>
        <begin position="3461"/>
        <end position="3499"/>
    </location>
</feature>
<feature type="compositionally biased region" description="Polar residues" evidence="8">
    <location>
        <begin position="1282"/>
        <end position="1293"/>
    </location>
</feature>
<feature type="region of interest" description="Disordered" evidence="8">
    <location>
        <begin position="4439"/>
        <end position="4502"/>
    </location>
</feature>
<feature type="compositionally biased region" description="Basic and acidic residues" evidence="8">
    <location>
        <begin position="2102"/>
        <end position="2113"/>
    </location>
</feature>
<feature type="compositionally biased region" description="Basic and acidic residues" evidence="8">
    <location>
        <begin position="2142"/>
        <end position="2169"/>
    </location>
</feature>
<dbReference type="SUPFAM" id="SSF100939">
    <property type="entry name" value="SPOC domain-like"/>
    <property type="match status" value="1"/>
</dbReference>
<evidence type="ECO:0000256" key="2">
    <source>
        <dbReference type="ARBA" id="ARBA00022884"/>
    </source>
</evidence>
<feature type="compositionally biased region" description="Low complexity" evidence="8">
    <location>
        <begin position="1047"/>
        <end position="1068"/>
    </location>
</feature>
<accession>A0A922IDW7</accession>
<dbReference type="InterPro" id="IPR012677">
    <property type="entry name" value="Nucleotide-bd_a/b_plait_sf"/>
</dbReference>
<keyword evidence="2 7" id="KW-0694">RNA-binding</keyword>
<feature type="compositionally biased region" description="Polar residues" evidence="8">
    <location>
        <begin position="1994"/>
        <end position="2006"/>
    </location>
</feature>
<feature type="compositionally biased region" description="Low complexity" evidence="8">
    <location>
        <begin position="2048"/>
        <end position="2061"/>
    </location>
</feature>
<feature type="region of interest" description="Disordered" evidence="8">
    <location>
        <begin position="153"/>
        <end position="185"/>
    </location>
</feature>
<feature type="compositionally biased region" description="Polar residues" evidence="8">
    <location>
        <begin position="1006"/>
        <end position="1019"/>
    </location>
</feature>
<feature type="compositionally biased region" description="Polar residues" evidence="8">
    <location>
        <begin position="405"/>
        <end position="417"/>
    </location>
</feature>
<feature type="region of interest" description="Disordered" evidence="8">
    <location>
        <begin position="1511"/>
        <end position="1619"/>
    </location>
</feature>
<feature type="compositionally biased region" description="Low complexity" evidence="8">
    <location>
        <begin position="984"/>
        <end position="995"/>
    </location>
</feature>
<feature type="compositionally biased region" description="Acidic residues" evidence="8">
    <location>
        <begin position="2362"/>
        <end position="2371"/>
    </location>
</feature>
<evidence type="ECO:0000313" key="11">
    <source>
        <dbReference type="EMBL" id="KAH9529370.1"/>
    </source>
</evidence>
<feature type="compositionally biased region" description="Low complexity" evidence="8">
    <location>
        <begin position="1967"/>
        <end position="1978"/>
    </location>
</feature>
<feature type="compositionally biased region" description="Polar residues" evidence="8">
    <location>
        <begin position="4450"/>
        <end position="4466"/>
    </location>
</feature>
<dbReference type="FunFam" id="2.40.290.10:FF:000002">
    <property type="entry name" value="Spen family transcriptional repressor"/>
    <property type="match status" value="1"/>
</dbReference>
<dbReference type="PROSITE" id="PS50917">
    <property type="entry name" value="SPOC"/>
    <property type="match status" value="1"/>
</dbReference>
<feature type="compositionally biased region" description="Basic residues" evidence="8">
    <location>
        <begin position="3465"/>
        <end position="3475"/>
    </location>
</feature>
<feature type="compositionally biased region" description="Basic and acidic residues" evidence="8">
    <location>
        <begin position="1270"/>
        <end position="1281"/>
    </location>
</feature>
<feature type="region of interest" description="Disordered" evidence="8">
    <location>
        <begin position="1212"/>
        <end position="1316"/>
    </location>
</feature>
<dbReference type="SUPFAM" id="SSF54928">
    <property type="entry name" value="RNA-binding domain, RBD"/>
    <property type="match status" value="2"/>
</dbReference>
<dbReference type="GO" id="GO:0005634">
    <property type="term" value="C:nucleus"/>
    <property type="evidence" value="ECO:0007669"/>
    <property type="project" value="UniProtKB-SubCell"/>
</dbReference>
<feature type="compositionally biased region" description="Acidic residues" evidence="8">
    <location>
        <begin position="896"/>
        <end position="905"/>
    </location>
</feature>
<dbReference type="Gene3D" id="2.40.290.10">
    <property type="match status" value="1"/>
</dbReference>
<feature type="compositionally biased region" description="Basic and acidic residues" evidence="8">
    <location>
        <begin position="2476"/>
        <end position="2489"/>
    </location>
</feature>
<feature type="region of interest" description="Disordered" evidence="8">
    <location>
        <begin position="1967"/>
        <end position="2006"/>
    </location>
</feature>
<feature type="region of interest" description="Disordered" evidence="8">
    <location>
        <begin position="4075"/>
        <end position="4095"/>
    </location>
</feature>
<evidence type="ECO:0000256" key="1">
    <source>
        <dbReference type="ARBA" id="ARBA00004123"/>
    </source>
</evidence>
<feature type="compositionally biased region" description="Acidic residues" evidence="8">
    <location>
        <begin position="3574"/>
        <end position="3583"/>
    </location>
</feature>
<feature type="region of interest" description="Disordered" evidence="8">
    <location>
        <begin position="3421"/>
        <end position="3440"/>
    </location>
</feature>
<feature type="region of interest" description="Disordered" evidence="8">
    <location>
        <begin position="792"/>
        <end position="1138"/>
    </location>
</feature>
<feature type="compositionally biased region" description="Low complexity" evidence="8">
    <location>
        <begin position="800"/>
        <end position="837"/>
    </location>
</feature>
<feature type="compositionally biased region" description="Low complexity" evidence="8">
    <location>
        <begin position="1241"/>
        <end position="1252"/>
    </location>
</feature>
<feature type="compositionally biased region" description="Low complexity" evidence="8">
    <location>
        <begin position="1547"/>
        <end position="1567"/>
    </location>
</feature>
<feature type="compositionally biased region" description="Low complexity" evidence="8">
    <location>
        <begin position="3868"/>
        <end position="3880"/>
    </location>
</feature>
<feature type="compositionally biased region" description="Low complexity" evidence="8">
    <location>
        <begin position="2170"/>
        <end position="2183"/>
    </location>
</feature>
<feature type="compositionally biased region" description="Polar residues" evidence="8">
    <location>
        <begin position="2403"/>
        <end position="2431"/>
    </location>
</feature>
<feature type="region of interest" description="Disordered" evidence="8">
    <location>
        <begin position="1796"/>
        <end position="1936"/>
    </location>
</feature>
<feature type="compositionally biased region" description="Low complexity" evidence="8">
    <location>
        <begin position="1917"/>
        <end position="1929"/>
    </location>
</feature>
<feature type="domain" description="RRM" evidence="9">
    <location>
        <begin position="672"/>
        <end position="745"/>
    </location>
</feature>
<feature type="compositionally biased region" description="Basic and acidic residues" evidence="8">
    <location>
        <begin position="1034"/>
        <end position="1046"/>
    </location>
</feature>
<feature type="compositionally biased region" description="Polar residues" evidence="8">
    <location>
        <begin position="838"/>
        <end position="869"/>
    </location>
</feature>
<keyword evidence="5" id="KW-0804">Transcription</keyword>
<comment type="caution">
    <text evidence="11">The sequence shown here is derived from an EMBL/GenBank/DDBJ whole genome shotgun (WGS) entry which is preliminary data.</text>
</comment>
<feature type="compositionally biased region" description="Gly residues" evidence="8">
    <location>
        <begin position="439"/>
        <end position="448"/>
    </location>
</feature>
<protein>
    <recommendedName>
        <fullName evidence="13">Protein split ends</fullName>
    </recommendedName>
</protein>
<comment type="subcellular location">
    <subcellularLocation>
        <location evidence="1">Nucleus</location>
    </subcellularLocation>
</comment>
<feature type="compositionally biased region" description="Polar residues" evidence="8">
    <location>
        <begin position="4237"/>
        <end position="4288"/>
    </location>
</feature>
<feature type="compositionally biased region" description="Basic and acidic residues" evidence="8">
    <location>
        <begin position="2748"/>
        <end position="2778"/>
    </location>
</feature>
<feature type="compositionally biased region" description="Basic and acidic residues" evidence="8">
    <location>
        <begin position="1980"/>
        <end position="1993"/>
    </location>
</feature>
<feature type="compositionally biased region" description="Basic and acidic residues" evidence="8">
    <location>
        <begin position="1094"/>
        <end position="1107"/>
    </location>
</feature>
<feature type="compositionally biased region" description="Basic and acidic residues" evidence="8">
    <location>
        <begin position="3587"/>
        <end position="3599"/>
    </location>
</feature>
<feature type="region of interest" description="Disordered" evidence="8">
    <location>
        <begin position="3517"/>
        <end position="3547"/>
    </location>
</feature>
<feature type="compositionally biased region" description="Low complexity" evidence="8">
    <location>
        <begin position="1670"/>
        <end position="1688"/>
    </location>
</feature>
<feature type="compositionally biased region" description="Polar residues" evidence="8">
    <location>
        <begin position="3479"/>
        <end position="3499"/>
    </location>
</feature>
<keyword evidence="12" id="KW-1185">Reference proteome</keyword>
<feature type="compositionally biased region" description="Polar residues" evidence="8">
    <location>
        <begin position="1076"/>
        <end position="1090"/>
    </location>
</feature>
<feature type="compositionally biased region" description="Basic residues" evidence="8">
    <location>
        <begin position="2314"/>
        <end position="2325"/>
    </location>
</feature>
<feature type="domain" description="RRM" evidence="9">
    <location>
        <begin position="491"/>
        <end position="569"/>
    </location>
</feature>
<feature type="compositionally biased region" description="Acidic residues" evidence="8">
    <location>
        <begin position="2331"/>
        <end position="2340"/>
    </location>
</feature>
<feature type="compositionally biased region" description="Basic residues" evidence="8">
    <location>
        <begin position="2490"/>
        <end position="2500"/>
    </location>
</feature>
<dbReference type="InterPro" id="IPR000504">
    <property type="entry name" value="RRM_dom"/>
</dbReference>
<feature type="region of interest" description="Disordered" evidence="8">
    <location>
        <begin position="3810"/>
        <end position="3931"/>
    </location>
</feature>
<dbReference type="CDD" id="cd21543">
    <property type="entry name" value="SPOC_SHARP"/>
    <property type="match status" value="1"/>
</dbReference>
<dbReference type="PROSITE" id="PS50102">
    <property type="entry name" value="RRM"/>
    <property type="match status" value="3"/>
</dbReference>
<feature type="compositionally biased region" description="Low complexity" evidence="8">
    <location>
        <begin position="449"/>
        <end position="461"/>
    </location>
</feature>
<feature type="domain" description="RRM" evidence="9">
    <location>
        <begin position="595"/>
        <end position="668"/>
    </location>
</feature>
<feature type="region of interest" description="Disordered" evidence="8">
    <location>
        <begin position="308"/>
        <end position="346"/>
    </location>
</feature>
<feature type="compositionally biased region" description="Basic and acidic residues" evidence="8">
    <location>
        <begin position="2723"/>
        <end position="2740"/>
    </location>
</feature>
<feature type="compositionally biased region" description="Basic and acidic residues" evidence="8">
    <location>
        <begin position="2284"/>
        <end position="2298"/>
    </location>
</feature>
<organism evidence="11 12">
    <name type="scientific">Dermatophagoides farinae</name>
    <name type="common">American house dust mite</name>
    <dbReference type="NCBI Taxonomy" id="6954"/>
    <lineage>
        <taxon>Eukaryota</taxon>
        <taxon>Metazoa</taxon>
        <taxon>Ecdysozoa</taxon>
        <taxon>Arthropoda</taxon>
        <taxon>Chelicerata</taxon>
        <taxon>Arachnida</taxon>
        <taxon>Acari</taxon>
        <taxon>Acariformes</taxon>
        <taxon>Sarcoptiformes</taxon>
        <taxon>Astigmata</taxon>
        <taxon>Psoroptidia</taxon>
        <taxon>Analgoidea</taxon>
        <taxon>Pyroglyphidae</taxon>
        <taxon>Dermatophagoidinae</taxon>
        <taxon>Dermatophagoides</taxon>
    </lineage>
</organism>
<dbReference type="InterPro" id="IPR035979">
    <property type="entry name" value="RBD_domain_sf"/>
</dbReference>